<evidence type="ECO:0000313" key="2">
    <source>
        <dbReference type="EMBL" id="MBI1645641.1"/>
    </source>
</evidence>
<reference evidence="2 3" key="1">
    <citation type="journal article" date="2021" name="Int. J. Syst. Evol. Microbiol.">
        <title>Capnocytophaga periodontitidis sp. nov., isolated from subgingival plaque of periodontitis patient.</title>
        <authorList>
            <person name="Zhang Y."/>
            <person name="Qiao D."/>
            <person name="Shi W."/>
            <person name="Wu D."/>
            <person name="Cai M."/>
        </authorList>
    </citation>
    <scope>NUCLEOTIDE SEQUENCE [LARGE SCALE GENOMIC DNA]</scope>
    <source>
        <strain evidence="2 3">051621</strain>
    </source>
</reference>
<feature type="transmembrane region" description="Helical" evidence="1">
    <location>
        <begin position="259"/>
        <end position="285"/>
    </location>
</feature>
<keyword evidence="1" id="KW-1133">Transmembrane helix</keyword>
<dbReference type="EMBL" id="JAEFDC010000001">
    <property type="protein sequence ID" value="MBI1645641.1"/>
    <property type="molecule type" value="Genomic_DNA"/>
</dbReference>
<comment type="caution">
    <text evidence="2">The sequence shown here is derived from an EMBL/GenBank/DDBJ whole genome shotgun (WGS) entry which is preliminary data.</text>
</comment>
<name>A0ABS0SIL2_9FLAO</name>
<feature type="transmembrane region" description="Helical" evidence="1">
    <location>
        <begin position="208"/>
        <end position="226"/>
    </location>
</feature>
<dbReference type="Proteomes" id="UP000641139">
    <property type="component" value="Unassembled WGS sequence"/>
</dbReference>
<proteinExistence type="predicted"/>
<feature type="transmembrane region" description="Helical" evidence="1">
    <location>
        <begin position="101"/>
        <end position="118"/>
    </location>
</feature>
<feature type="transmembrane region" description="Helical" evidence="1">
    <location>
        <begin position="233"/>
        <end position="253"/>
    </location>
</feature>
<feature type="transmembrane region" description="Helical" evidence="1">
    <location>
        <begin position="144"/>
        <end position="161"/>
    </location>
</feature>
<accession>A0ABS0SIL2</accession>
<dbReference type="RefSeq" id="WP_198465662.1">
    <property type="nucleotide sequence ID" value="NZ_JAEFDC010000001.1"/>
</dbReference>
<evidence type="ECO:0000256" key="1">
    <source>
        <dbReference type="SAM" id="Phobius"/>
    </source>
</evidence>
<organism evidence="2 3">
    <name type="scientific">Capnocytophaga periodontitidis</name>
    <dbReference type="NCBI Taxonomy" id="2795027"/>
    <lineage>
        <taxon>Bacteria</taxon>
        <taxon>Pseudomonadati</taxon>
        <taxon>Bacteroidota</taxon>
        <taxon>Flavobacteriia</taxon>
        <taxon>Flavobacteriales</taxon>
        <taxon>Flavobacteriaceae</taxon>
        <taxon>Capnocytophaga</taxon>
    </lineage>
</organism>
<gene>
    <name evidence="2" type="ORF">I7X30_01010</name>
</gene>
<keyword evidence="1" id="KW-0472">Membrane</keyword>
<keyword evidence="3" id="KW-1185">Reference proteome</keyword>
<evidence type="ECO:0000313" key="3">
    <source>
        <dbReference type="Proteomes" id="UP000641139"/>
    </source>
</evidence>
<feature type="transmembrane region" description="Helical" evidence="1">
    <location>
        <begin position="21"/>
        <end position="40"/>
    </location>
</feature>
<sequence length="308" mass="35434">MLRLALYLAYIYYRKLFPKGDLLTMGLLLGVLCYALLALYQHYETWHYALWSLPLSTFAYHNTRKDISLLKAHSHYRAILIAEYVIESLPFFILMLLKNDFSTAIGILLFFVFISYLPQKNFTLKYPFSLTDPTWHIAFRKYKLIIALPLTIALVIIGRIYENPNVALFALGAMAFTACVPYFEREFSPHIAVANHKGEMYLGEQLKAGLLNTMILFAPLIITYFIGFGTQNIAILPLFVAFPILGVITKYAFWENPLWQFFALAAISAGAIYIIPLIAIPYFYYLAIQKIKKLQYAGDSHSRKTLFR</sequence>
<keyword evidence="1" id="KW-0812">Transmembrane</keyword>
<protein>
    <submittedName>
        <fullName evidence="2">ABC transporter permease</fullName>
    </submittedName>
</protein>